<evidence type="ECO:0000259" key="4">
    <source>
        <dbReference type="SMART" id="SM00849"/>
    </source>
</evidence>
<evidence type="ECO:0000256" key="2">
    <source>
        <dbReference type="ARBA" id="ARBA00034301"/>
    </source>
</evidence>
<dbReference type="InterPro" id="IPR037482">
    <property type="entry name" value="ST1585_MBL-fold"/>
</dbReference>
<dbReference type="InterPro" id="IPR001279">
    <property type="entry name" value="Metallo-B-lactamas"/>
</dbReference>
<dbReference type="CDD" id="cd07726">
    <property type="entry name" value="ST1585-like_MBL-fold"/>
    <property type="match status" value="1"/>
</dbReference>
<accession>A0A3M8CYG0</accession>
<protein>
    <submittedName>
        <fullName evidence="5">MBL fold metallo-hydrolase</fullName>
    </submittedName>
</protein>
<dbReference type="GO" id="GO:0016787">
    <property type="term" value="F:hydrolase activity"/>
    <property type="evidence" value="ECO:0007669"/>
    <property type="project" value="UniProtKB-KW"/>
</dbReference>
<dbReference type="EMBL" id="RHHT01000015">
    <property type="protein sequence ID" value="RNB80840.1"/>
    <property type="molecule type" value="Genomic_DNA"/>
</dbReference>
<dbReference type="SMART" id="SM00849">
    <property type="entry name" value="Lactamase_B"/>
    <property type="match status" value="1"/>
</dbReference>
<comment type="caution">
    <text evidence="5">The sequence shown here is derived from an EMBL/GenBank/DDBJ whole genome shotgun (WGS) entry which is preliminary data.</text>
</comment>
<sequence>MKPQSILDLGKRVHLIDGYDWGLPERTGTYVIAEEQLTLVETGPSPSVPYIREGLSALGYSPDQVKYIILTHIHLDHAGGAGLLLQECPQAAIVVHPKAARHLIDPSRLIAGAKAVYGEKFDELFDPIIPVPQERVLIRADGEKLEIGPSCTLEFLDTPGHANHHFSIYDPISNGMFTGDTAGVYYRPLKREGIDFFLPSTSPNQFDPDATLHSIARYRERQLDCLYFGHFGMTQEVEEAYRQVAEWLPVFVAEGERTLAAGLGHEELCERLLALVSDSLFSRGIERNHDIFSIIRIDLSVCAMGIVDYLQKRGM</sequence>
<dbReference type="Proteomes" id="UP000281915">
    <property type="component" value="Unassembled WGS sequence"/>
</dbReference>
<name>A0A3M8CYG0_9BACL</name>
<comment type="catalytic activity">
    <reaction evidence="3">
        <text>3',5'-cyclic UMP + H2O = UMP + H(+)</text>
        <dbReference type="Rhea" id="RHEA:70575"/>
        <dbReference type="ChEBI" id="CHEBI:15377"/>
        <dbReference type="ChEBI" id="CHEBI:15378"/>
        <dbReference type="ChEBI" id="CHEBI:57865"/>
        <dbReference type="ChEBI" id="CHEBI:184387"/>
    </reaction>
    <physiologicalReaction direction="left-to-right" evidence="3">
        <dbReference type="Rhea" id="RHEA:70576"/>
    </physiologicalReaction>
</comment>
<evidence type="ECO:0000313" key="6">
    <source>
        <dbReference type="Proteomes" id="UP000281915"/>
    </source>
</evidence>
<dbReference type="AlphaFoldDB" id="A0A3M8CYG0"/>
<organism evidence="5 6">
    <name type="scientific">Brevibacillus panacihumi</name>
    <dbReference type="NCBI Taxonomy" id="497735"/>
    <lineage>
        <taxon>Bacteria</taxon>
        <taxon>Bacillati</taxon>
        <taxon>Bacillota</taxon>
        <taxon>Bacilli</taxon>
        <taxon>Bacillales</taxon>
        <taxon>Paenibacillaceae</taxon>
        <taxon>Brevibacillus</taxon>
    </lineage>
</organism>
<evidence type="ECO:0000256" key="1">
    <source>
        <dbReference type="ARBA" id="ARBA00034221"/>
    </source>
</evidence>
<comment type="function">
    <text evidence="2">Counteracts the endogenous Pycsar antiviral defense system. Phosphodiesterase that enables metal-dependent hydrolysis of host cyclic nucleotide Pycsar defense signals such as cCMP and cUMP.</text>
</comment>
<dbReference type="InterPro" id="IPR036866">
    <property type="entry name" value="RibonucZ/Hydroxyglut_hydro"/>
</dbReference>
<dbReference type="Pfam" id="PF00753">
    <property type="entry name" value="Lactamase_B"/>
    <property type="match status" value="1"/>
</dbReference>
<evidence type="ECO:0000256" key="3">
    <source>
        <dbReference type="ARBA" id="ARBA00048505"/>
    </source>
</evidence>
<comment type="catalytic activity">
    <reaction evidence="1">
        <text>3',5'-cyclic CMP + H2O = CMP + H(+)</text>
        <dbReference type="Rhea" id="RHEA:72675"/>
        <dbReference type="ChEBI" id="CHEBI:15377"/>
        <dbReference type="ChEBI" id="CHEBI:15378"/>
        <dbReference type="ChEBI" id="CHEBI:58003"/>
        <dbReference type="ChEBI" id="CHEBI:60377"/>
    </reaction>
    <physiologicalReaction direction="left-to-right" evidence="1">
        <dbReference type="Rhea" id="RHEA:72676"/>
    </physiologicalReaction>
</comment>
<dbReference type="InterPro" id="IPR050855">
    <property type="entry name" value="NDM-1-like"/>
</dbReference>
<dbReference type="SUPFAM" id="SSF56281">
    <property type="entry name" value="Metallo-hydrolase/oxidoreductase"/>
    <property type="match status" value="1"/>
</dbReference>
<dbReference type="RefSeq" id="WP_122912924.1">
    <property type="nucleotide sequence ID" value="NZ_RHHT01000015.1"/>
</dbReference>
<proteinExistence type="predicted"/>
<keyword evidence="5" id="KW-0378">Hydrolase</keyword>
<dbReference type="PANTHER" id="PTHR42951">
    <property type="entry name" value="METALLO-BETA-LACTAMASE DOMAIN-CONTAINING"/>
    <property type="match status" value="1"/>
</dbReference>
<feature type="domain" description="Metallo-beta-lactamase" evidence="4">
    <location>
        <begin position="26"/>
        <end position="230"/>
    </location>
</feature>
<gene>
    <name evidence="5" type="ORF">EDM58_08350</name>
</gene>
<evidence type="ECO:0000313" key="5">
    <source>
        <dbReference type="EMBL" id="RNB80840.1"/>
    </source>
</evidence>
<dbReference type="PANTHER" id="PTHR42951:SF22">
    <property type="entry name" value="METALLO BETA-LACTAMASE SUPERFAMILY LIPOPROTEIN"/>
    <property type="match status" value="1"/>
</dbReference>
<reference evidence="5 6" key="1">
    <citation type="submission" date="2018-10" db="EMBL/GenBank/DDBJ databases">
        <title>Phylogenomics of Brevibacillus.</title>
        <authorList>
            <person name="Dunlap C."/>
        </authorList>
    </citation>
    <scope>NUCLEOTIDE SEQUENCE [LARGE SCALE GENOMIC DNA]</scope>
    <source>
        <strain evidence="5 6">JCM 15085</strain>
    </source>
</reference>
<dbReference type="Gene3D" id="3.60.15.10">
    <property type="entry name" value="Ribonuclease Z/Hydroxyacylglutathione hydrolase-like"/>
    <property type="match status" value="1"/>
</dbReference>